<dbReference type="AlphaFoldDB" id="A0A8K0CXJ0"/>
<reference evidence="2" key="1">
    <citation type="submission" date="2019-08" db="EMBL/GenBank/DDBJ databases">
        <title>The genome of the North American firefly Photinus pyralis.</title>
        <authorList>
            <consortium name="Photinus pyralis genome working group"/>
            <person name="Fallon T.R."/>
            <person name="Sander Lower S.E."/>
            <person name="Weng J.-K."/>
        </authorList>
    </citation>
    <scope>NUCLEOTIDE SEQUENCE</scope>
    <source>
        <strain evidence="2">TRF0915ILg1</strain>
        <tissue evidence="2">Whole body</tissue>
    </source>
</reference>
<accession>A0A8K0CXJ0</accession>
<protein>
    <submittedName>
        <fullName evidence="2">Uncharacterized protein</fullName>
    </submittedName>
</protein>
<feature type="compositionally biased region" description="Basic and acidic residues" evidence="1">
    <location>
        <begin position="185"/>
        <end position="195"/>
    </location>
</feature>
<proteinExistence type="predicted"/>
<evidence type="ECO:0000313" key="3">
    <source>
        <dbReference type="Proteomes" id="UP000801492"/>
    </source>
</evidence>
<keyword evidence="3" id="KW-1185">Reference proteome</keyword>
<dbReference type="Proteomes" id="UP000801492">
    <property type="component" value="Unassembled WGS sequence"/>
</dbReference>
<dbReference type="InterPro" id="IPR036691">
    <property type="entry name" value="Endo/exonu/phosph_ase_sf"/>
</dbReference>
<comment type="caution">
    <text evidence="2">The sequence shown here is derived from an EMBL/GenBank/DDBJ whole genome shotgun (WGS) entry which is preliminary data.</text>
</comment>
<dbReference type="OrthoDB" id="8195170at2759"/>
<feature type="region of interest" description="Disordered" evidence="1">
    <location>
        <begin position="185"/>
        <end position="205"/>
    </location>
</feature>
<organism evidence="2 3">
    <name type="scientific">Ignelater luminosus</name>
    <name type="common">Cucubano</name>
    <name type="synonym">Pyrophorus luminosus</name>
    <dbReference type="NCBI Taxonomy" id="2038154"/>
    <lineage>
        <taxon>Eukaryota</taxon>
        <taxon>Metazoa</taxon>
        <taxon>Ecdysozoa</taxon>
        <taxon>Arthropoda</taxon>
        <taxon>Hexapoda</taxon>
        <taxon>Insecta</taxon>
        <taxon>Pterygota</taxon>
        <taxon>Neoptera</taxon>
        <taxon>Endopterygota</taxon>
        <taxon>Coleoptera</taxon>
        <taxon>Polyphaga</taxon>
        <taxon>Elateriformia</taxon>
        <taxon>Elateroidea</taxon>
        <taxon>Elateridae</taxon>
        <taxon>Agrypninae</taxon>
        <taxon>Pyrophorini</taxon>
        <taxon>Ignelater</taxon>
    </lineage>
</organism>
<evidence type="ECO:0000256" key="1">
    <source>
        <dbReference type="SAM" id="MobiDB-lite"/>
    </source>
</evidence>
<gene>
    <name evidence="2" type="ORF">ILUMI_13937</name>
</gene>
<sequence>MSTHFEHKNIYKVTWTSPDGKSKNQIDRILIEAKHAKDITNCKSYRGADAGNDHTLVITQLKQQLPPRVKLRKERKRYNVDRLQEEGITEQLENKINERLERNHPIYDTIEEEWTELQTIMIETAENGGSGGYHRSGKTFCVCGGAAVGDGILLGAEKIVAVGESDGKVPAVDATEAYDRRAVEDLGEGAGERSSDGGVGVDEDGREPGLCVGERGEGEDLQEQQDGLGFELWEVGEGFGERVTGATFRERRVRVVGVGTARETLGPEGKLEVVGDFFLLCFFEKESGTQVP</sequence>
<evidence type="ECO:0000313" key="2">
    <source>
        <dbReference type="EMBL" id="KAF2892237.1"/>
    </source>
</evidence>
<dbReference type="EMBL" id="VTPC01008858">
    <property type="protein sequence ID" value="KAF2892237.1"/>
    <property type="molecule type" value="Genomic_DNA"/>
</dbReference>
<name>A0A8K0CXJ0_IGNLU</name>
<dbReference type="Gene3D" id="3.60.10.10">
    <property type="entry name" value="Endonuclease/exonuclease/phosphatase"/>
    <property type="match status" value="1"/>
</dbReference>